<dbReference type="InterPro" id="IPR007235">
    <property type="entry name" value="Glyco_trans_28_C"/>
</dbReference>
<evidence type="ECO:0000313" key="5">
    <source>
        <dbReference type="Proteomes" id="UP000094652"/>
    </source>
</evidence>
<dbReference type="Pfam" id="PF04101">
    <property type="entry name" value="Glyco_tran_28_C"/>
    <property type="match status" value="1"/>
</dbReference>
<dbReference type="GO" id="GO:0016787">
    <property type="term" value="F:hydrolase activity"/>
    <property type="evidence" value="ECO:0007669"/>
    <property type="project" value="UniProtKB-KW"/>
</dbReference>
<evidence type="ECO:0000259" key="3">
    <source>
        <dbReference type="Pfam" id="PF04101"/>
    </source>
</evidence>
<gene>
    <name evidence="4" type="primary">pseG</name>
    <name evidence="4" type="ORF">BGI42_03950</name>
</gene>
<protein>
    <submittedName>
        <fullName evidence="4">UDP-2,4-diacetamido-2,4, 6-trideoxy-beta-L-altropyranose hydrolase</fullName>
    </submittedName>
</protein>
<dbReference type="STRING" id="394958.BGI42_03950"/>
<dbReference type="SUPFAM" id="SSF53756">
    <property type="entry name" value="UDP-Glycosyltransferase/glycogen phosphorylase"/>
    <property type="match status" value="1"/>
</dbReference>
<evidence type="ECO:0000256" key="1">
    <source>
        <dbReference type="PIRSR" id="PIRSR620023-1"/>
    </source>
</evidence>
<dbReference type="GO" id="GO:0016758">
    <property type="term" value="F:hexosyltransferase activity"/>
    <property type="evidence" value="ECO:0007669"/>
    <property type="project" value="InterPro"/>
</dbReference>
<proteinExistence type="predicted"/>
<sequence length="337" mass="38958">MKIAIRADGGLQIGMGHIMRSLVLAKELKKNNNDVFYVCKQSSLLPEKYEAGINKVKEQGFDVIIINEGDIFAELSKIQADCLITDSYDVNEEYFNIIKKYFKFTGYIDDMNLYYFNVDFIINQNIGAEEWKYKVNKGTKLLLGTDYTMLREEFRRVKDKFIDERIHNIMITVGASDFNGITNKICDYLKELHFKFHVIVGPCFTKENIYELMKLSEKNKNIELHFHADMIKIMNECDICISACGSTLYELASCGIPTIGLIVADNQKKIGEKLNQLKVIKNLGFYQKISKKKLCETIKDLDRNIEKRQEMSKKSMEIVDGKGVNRIVSYLEYINNN</sequence>
<organism evidence="4 5">
    <name type="scientific">Clostridium taeniosporum</name>
    <dbReference type="NCBI Taxonomy" id="394958"/>
    <lineage>
        <taxon>Bacteria</taxon>
        <taxon>Bacillati</taxon>
        <taxon>Bacillota</taxon>
        <taxon>Clostridia</taxon>
        <taxon>Eubacteriales</taxon>
        <taxon>Clostridiaceae</taxon>
        <taxon>Clostridium</taxon>
    </lineage>
</organism>
<dbReference type="EMBL" id="CP017253">
    <property type="protein sequence ID" value="AOR22917.1"/>
    <property type="molecule type" value="Genomic_DNA"/>
</dbReference>
<dbReference type="KEGG" id="ctae:BGI42_03950"/>
<reference evidence="5" key="1">
    <citation type="submission" date="2016-09" db="EMBL/GenBank/DDBJ databases">
        <title>Genomics of Clostridium taeniosporum, an organism which forms endospores with ribbon-like appendages.</title>
        <authorList>
            <person name="Walker J.R."/>
        </authorList>
    </citation>
    <scope>NUCLEOTIDE SEQUENCE [LARGE SCALE GENOMIC DNA]</scope>
    <source>
        <strain evidence="5">1/k</strain>
    </source>
</reference>
<keyword evidence="5" id="KW-1185">Reference proteome</keyword>
<dbReference type="Gene3D" id="3.40.50.11190">
    <property type="match status" value="1"/>
</dbReference>
<dbReference type="AlphaFoldDB" id="A0A1D7XHT8"/>
<feature type="domain" description="Glycosyl transferase family 28 C-terminal" evidence="3">
    <location>
        <begin position="169"/>
        <end position="315"/>
    </location>
</feature>
<dbReference type="InterPro" id="IPR020023">
    <property type="entry name" value="PseG"/>
</dbReference>
<dbReference type="Gene3D" id="3.40.50.2000">
    <property type="entry name" value="Glycogen Phosphorylase B"/>
    <property type="match status" value="1"/>
</dbReference>
<dbReference type="NCBIfam" id="TIGR03590">
    <property type="entry name" value="PseG"/>
    <property type="match status" value="1"/>
</dbReference>
<dbReference type="RefSeq" id="WP_069679075.1">
    <property type="nucleotide sequence ID" value="NZ_CP017253.2"/>
</dbReference>
<keyword evidence="4" id="KW-0378">Hydrolase</keyword>
<dbReference type="Proteomes" id="UP000094652">
    <property type="component" value="Chromosome"/>
</dbReference>
<dbReference type="OrthoDB" id="9805604at2"/>
<dbReference type="PANTHER" id="PTHR21015">
    <property type="entry name" value="UDP-N-ACETYLGLUCOSAMINE--N-ACETYLMURAMYL-(PENTAPEPTIDE) PYROPHOSPHORYL-UNDECAPRENOL N-ACETYLGLUCOSAMINE TRANSFERASE 1"/>
    <property type="match status" value="1"/>
</dbReference>
<name>A0A1D7XHT8_9CLOT</name>
<feature type="binding site" evidence="2">
    <location>
        <position position="250"/>
    </location>
    <ligand>
        <name>substrate</name>
    </ligand>
</feature>
<evidence type="ECO:0000256" key="2">
    <source>
        <dbReference type="PIRSR" id="PIRSR620023-2"/>
    </source>
</evidence>
<feature type="active site" description="Proton acceptor" evidence="1">
    <location>
        <position position="17"/>
    </location>
</feature>
<feature type="binding site" evidence="2">
    <location>
        <position position="151"/>
    </location>
    <ligand>
        <name>substrate</name>
    </ligand>
</feature>
<dbReference type="PANTHER" id="PTHR21015:SF22">
    <property type="entry name" value="GLYCOSYLTRANSFERASE"/>
    <property type="match status" value="1"/>
</dbReference>
<accession>A0A1D7XHT8</accession>
<evidence type="ECO:0000313" key="4">
    <source>
        <dbReference type="EMBL" id="AOR22917.1"/>
    </source>
</evidence>